<feature type="transmembrane region" description="Helical" evidence="1">
    <location>
        <begin position="154"/>
        <end position="175"/>
    </location>
</feature>
<gene>
    <name evidence="2" type="ORF">ALP05_01402</name>
</gene>
<organism evidence="2 3">
    <name type="scientific">Pseudomonas caricapapayae</name>
    <dbReference type="NCBI Taxonomy" id="46678"/>
    <lineage>
        <taxon>Bacteria</taxon>
        <taxon>Pseudomonadati</taxon>
        <taxon>Pseudomonadota</taxon>
        <taxon>Gammaproteobacteria</taxon>
        <taxon>Pseudomonadales</taxon>
        <taxon>Pseudomonadaceae</taxon>
        <taxon>Pseudomonas</taxon>
    </lineage>
</organism>
<dbReference type="Proteomes" id="UP000269872">
    <property type="component" value="Unassembled WGS sequence"/>
</dbReference>
<dbReference type="RefSeq" id="WP_122340417.1">
    <property type="nucleotide sequence ID" value="NZ_RBUY01000109.1"/>
</dbReference>
<evidence type="ECO:0000256" key="1">
    <source>
        <dbReference type="SAM" id="Phobius"/>
    </source>
</evidence>
<keyword evidence="1" id="KW-0812">Transmembrane</keyword>
<keyword evidence="1" id="KW-1133">Transmembrane helix</keyword>
<proteinExistence type="predicted"/>
<keyword evidence="1" id="KW-0472">Membrane</keyword>
<feature type="transmembrane region" description="Helical" evidence="1">
    <location>
        <begin position="90"/>
        <end position="118"/>
    </location>
</feature>
<protein>
    <submittedName>
        <fullName evidence="2">Uncharacterized protein</fullName>
    </submittedName>
</protein>
<reference evidence="2 3" key="1">
    <citation type="submission" date="2018-08" db="EMBL/GenBank/DDBJ databases">
        <title>Recombination of ecologically and evolutionarily significant loci maintains genetic cohesion in the Pseudomonas syringae species complex.</title>
        <authorList>
            <person name="Dillon M."/>
            <person name="Thakur S."/>
            <person name="Almeida R.N.D."/>
            <person name="Weir B.S."/>
            <person name="Guttman D.S."/>
        </authorList>
    </citation>
    <scope>NUCLEOTIDE SEQUENCE [LARGE SCALE GENOMIC DNA]</scope>
    <source>
        <strain evidence="2 3">ICMP 7496</strain>
    </source>
</reference>
<sequence length="195" mass="22139">MNNVLMNSINRIANSFRWFVFIGIFGGLGIYGKGVLVGSYGNDHADAYHFYPLALVLSVVYFVVISNKLDDRCAIYPRNDRTLSMYHLMGYYKVVMMVVAYFLLYRFIVSSFFGVGFLDFTPESTLFEPKHMGGTIHSTSAAFMLSSNEAHRNMFIGMYSFLAVYFVGGVCGYYWMKTKADAFERGAYSATIRRA</sequence>
<name>A0A3M6F3N5_9PSED</name>
<evidence type="ECO:0000313" key="2">
    <source>
        <dbReference type="EMBL" id="RMV74566.1"/>
    </source>
</evidence>
<evidence type="ECO:0000313" key="3">
    <source>
        <dbReference type="Proteomes" id="UP000269872"/>
    </source>
</evidence>
<dbReference type="EMBL" id="RBUY01000109">
    <property type="protein sequence ID" value="RMV74566.1"/>
    <property type="molecule type" value="Genomic_DNA"/>
</dbReference>
<dbReference type="AlphaFoldDB" id="A0A3M6F3N5"/>
<feature type="transmembrane region" description="Helical" evidence="1">
    <location>
        <begin position="50"/>
        <end position="69"/>
    </location>
</feature>
<feature type="transmembrane region" description="Helical" evidence="1">
    <location>
        <begin position="12"/>
        <end position="30"/>
    </location>
</feature>
<accession>A0A3M6F3N5</accession>
<comment type="caution">
    <text evidence="2">The sequence shown here is derived from an EMBL/GenBank/DDBJ whole genome shotgun (WGS) entry which is preliminary data.</text>
</comment>